<reference evidence="3 4" key="1">
    <citation type="submission" date="2018-08" db="EMBL/GenBank/DDBJ databases">
        <title>Sequencing the genomes of 1000 actinobacteria strains.</title>
        <authorList>
            <person name="Klenk H.-P."/>
        </authorList>
    </citation>
    <scope>NUCLEOTIDE SEQUENCE [LARGE SCALE GENOMIC DNA]</scope>
    <source>
        <strain evidence="3 4">DSM 43927</strain>
    </source>
</reference>
<dbReference type="OrthoDB" id="7949713at2"/>
<keyword evidence="4" id="KW-1185">Reference proteome</keyword>
<dbReference type="AlphaFoldDB" id="A0A3D9SRR0"/>
<feature type="signal peptide" evidence="2">
    <location>
        <begin position="1"/>
        <end position="15"/>
    </location>
</feature>
<dbReference type="Proteomes" id="UP000256661">
    <property type="component" value="Unassembled WGS sequence"/>
</dbReference>
<evidence type="ECO:0008006" key="5">
    <source>
        <dbReference type="Google" id="ProtNLM"/>
    </source>
</evidence>
<evidence type="ECO:0000313" key="3">
    <source>
        <dbReference type="EMBL" id="REE97170.1"/>
    </source>
</evidence>
<feature type="region of interest" description="Disordered" evidence="1">
    <location>
        <begin position="77"/>
        <end position="103"/>
    </location>
</feature>
<accession>A0A3D9SRR0</accession>
<dbReference type="RefSeq" id="WP_147312289.1">
    <property type="nucleotide sequence ID" value="NZ_QTTT01000001.1"/>
</dbReference>
<name>A0A3D9SRR0_9ACTN</name>
<feature type="compositionally biased region" description="Basic and acidic residues" evidence="1">
    <location>
        <begin position="140"/>
        <end position="149"/>
    </location>
</feature>
<keyword evidence="2" id="KW-0732">Signal</keyword>
<dbReference type="EMBL" id="QTTT01000001">
    <property type="protein sequence ID" value="REE97170.1"/>
    <property type="molecule type" value="Genomic_DNA"/>
</dbReference>
<organism evidence="3 4">
    <name type="scientific">Thermomonospora umbrina</name>
    <dbReference type="NCBI Taxonomy" id="111806"/>
    <lineage>
        <taxon>Bacteria</taxon>
        <taxon>Bacillati</taxon>
        <taxon>Actinomycetota</taxon>
        <taxon>Actinomycetes</taxon>
        <taxon>Streptosporangiales</taxon>
        <taxon>Thermomonosporaceae</taxon>
        <taxon>Thermomonospora</taxon>
    </lineage>
</organism>
<feature type="chain" id="PRO_5017744193" description="Secreted protein" evidence="2">
    <location>
        <begin position="16"/>
        <end position="160"/>
    </location>
</feature>
<feature type="region of interest" description="Disordered" evidence="1">
    <location>
        <begin position="121"/>
        <end position="160"/>
    </location>
</feature>
<comment type="caution">
    <text evidence="3">The sequence shown here is derived from an EMBL/GenBank/DDBJ whole genome shotgun (WGS) entry which is preliminary data.</text>
</comment>
<dbReference type="PROSITE" id="PS51257">
    <property type="entry name" value="PROKAR_LIPOPROTEIN"/>
    <property type="match status" value="1"/>
</dbReference>
<evidence type="ECO:0000313" key="4">
    <source>
        <dbReference type="Proteomes" id="UP000256661"/>
    </source>
</evidence>
<proteinExistence type="predicted"/>
<evidence type="ECO:0000256" key="1">
    <source>
        <dbReference type="SAM" id="MobiDB-lite"/>
    </source>
</evidence>
<protein>
    <recommendedName>
        <fullName evidence="5">Secreted protein</fullName>
    </recommendedName>
</protein>
<evidence type="ECO:0000256" key="2">
    <source>
        <dbReference type="SAM" id="SignalP"/>
    </source>
</evidence>
<sequence length="160" mass="16404">MTRKYLMMCVAVVSAATLLTGCGGDDPESAPTRGGGDGAGSQSDQMVAYARCLRGQGVNVPDPDPGAANQLQVPKGVDPQKMSSAQQACRASAPQGLGGGTDSAQHDQMVAMARCLREHGVNVADPQPGEALRLPPGGSRDTRVREAMRDCQGATPTGGR</sequence>
<gene>
    <name evidence="3" type="ORF">DFJ69_2628</name>
</gene>